<name>A0A975TC53_9NOST</name>
<proteinExistence type="predicted"/>
<organism evidence="1 2">
    <name type="scientific">Richelia sinica FACHB-800</name>
    <dbReference type="NCBI Taxonomy" id="1357546"/>
    <lineage>
        <taxon>Bacteria</taxon>
        <taxon>Bacillati</taxon>
        <taxon>Cyanobacteriota</taxon>
        <taxon>Cyanophyceae</taxon>
        <taxon>Nostocales</taxon>
        <taxon>Nostocaceae</taxon>
        <taxon>Richelia</taxon>
    </lineage>
</organism>
<protein>
    <submittedName>
        <fullName evidence="1">Uncharacterized protein</fullName>
    </submittedName>
</protein>
<dbReference type="AlphaFoldDB" id="A0A975TC53"/>
<gene>
    <name evidence="1" type="ORF">B6N60_04051</name>
</gene>
<dbReference type="Proteomes" id="UP000683511">
    <property type="component" value="Chromosome"/>
</dbReference>
<sequence>MQQLQKDTLASNLSTTLWAISKVVNHDWDQDRYDVWQL</sequence>
<accession>A0A975TC53</accession>
<evidence type="ECO:0000313" key="1">
    <source>
        <dbReference type="EMBL" id="QXE25337.1"/>
    </source>
</evidence>
<reference evidence="1" key="1">
    <citation type="submission" date="2017-04" db="EMBL/GenBank/DDBJ databases">
        <title>Genome deletions in a multicellular cyanobacterial endosymbiont for morphological adaptation in marine diatoms.</title>
        <authorList>
            <person name="Wang Y."/>
            <person name="Gao H."/>
            <person name="Li R."/>
            <person name="Xu X."/>
        </authorList>
    </citation>
    <scope>NUCLEOTIDE SEQUENCE</scope>
    <source>
        <strain evidence="1">FACHB 800</strain>
    </source>
</reference>
<dbReference type="EMBL" id="CP021056">
    <property type="protein sequence ID" value="QXE25337.1"/>
    <property type="molecule type" value="Genomic_DNA"/>
</dbReference>
<dbReference type="KEGG" id="rsin:B6N60_04051"/>
<keyword evidence="2" id="KW-1185">Reference proteome</keyword>
<evidence type="ECO:0000313" key="2">
    <source>
        <dbReference type="Proteomes" id="UP000683511"/>
    </source>
</evidence>